<accession>A0A6L2P0U4</accession>
<feature type="region of interest" description="Disordered" evidence="1">
    <location>
        <begin position="256"/>
        <end position="306"/>
    </location>
</feature>
<dbReference type="EMBL" id="BKCJ010010556">
    <property type="protein sequence ID" value="GEU92128.1"/>
    <property type="molecule type" value="Genomic_DNA"/>
</dbReference>
<organism evidence="2">
    <name type="scientific">Tanacetum cinerariifolium</name>
    <name type="common">Dalmatian daisy</name>
    <name type="synonym">Chrysanthemum cinerariifolium</name>
    <dbReference type="NCBI Taxonomy" id="118510"/>
    <lineage>
        <taxon>Eukaryota</taxon>
        <taxon>Viridiplantae</taxon>
        <taxon>Streptophyta</taxon>
        <taxon>Embryophyta</taxon>
        <taxon>Tracheophyta</taxon>
        <taxon>Spermatophyta</taxon>
        <taxon>Magnoliopsida</taxon>
        <taxon>eudicotyledons</taxon>
        <taxon>Gunneridae</taxon>
        <taxon>Pentapetalae</taxon>
        <taxon>asterids</taxon>
        <taxon>campanulids</taxon>
        <taxon>Asterales</taxon>
        <taxon>Asteraceae</taxon>
        <taxon>Asteroideae</taxon>
        <taxon>Anthemideae</taxon>
        <taxon>Anthemidinae</taxon>
        <taxon>Tanacetum</taxon>
    </lineage>
</organism>
<evidence type="ECO:0000313" key="2">
    <source>
        <dbReference type="EMBL" id="GEU92128.1"/>
    </source>
</evidence>
<dbReference type="AlphaFoldDB" id="A0A6L2P0U4"/>
<name>A0A6L2P0U4_TANCI</name>
<feature type="region of interest" description="Disordered" evidence="1">
    <location>
        <begin position="327"/>
        <end position="347"/>
    </location>
</feature>
<sequence>MTTKAQQIKLNNALVAPENRRVIGKCNMQINPGMKPKEPTYQVVLDALALMTCYPAFLITAKVPVIYMHQLWATIIKHKSSYQFKIDKKRFSVNVEVFREILNICPKVPGKSFDEPPTEEEVVAFIHELGHTREITYITDVIVDHLHQPIWTLSLSSGRLGLQTDNIDSKKQVKMFYLRFTKIIIHHFLTKDKSISWRNKMFMHTARDDSVLGIMRFVSRHADNQVYGAILLQAMTNQALLDSVAYKTYHAIASGAEPPMSRKSQKKSKSTISSAESPLKKKSAKATKDAATKPKPTKKKAPVKADRGKGLNVLLEVALSEVVQLKKANKRSKKDFHISQAGGSGTD</sequence>
<gene>
    <name evidence="2" type="ORF">Tci_064106</name>
</gene>
<reference evidence="2" key="1">
    <citation type="journal article" date="2019" name="Sci. Rep.">
        <title>Draft genome of Tanacetum cinerariifolium, the natural source of mosquito coil.</title>
        <authorList>
            <person name="Yamashiro T."/>
            <person name="Shiraishi A."/>
            <person name="Satake H."/>
            <person name="Nakayama K."/>
        </authorList>
    </citation>
    <scope>NUCLEOTIDE SEQUENCE</scope>
</reference>
<proteinExistence type="predicted"/>
<protein>
    <submittedName>
        <fullName evidence="2">Uncharacterized protein</fullName>
    </submittedName>
</protein>
<evidence type="ECO:0000256" key="1">
    <source>
        <dbReference type="SAM" id="MobiDB-lite"/>
    </source>
</evidence>
<comment type="caution">
    <text evidence="2">The sequence shown here is derived from an EMBL/GenBank/DDBJ whole genome shotgun (WGS) entry which is preliminary data.</text>
</comment>